<organism evidence="3 4">
    <name type="scientific">Actibacterium mucosum KCTC 23349</name>
    <dbReference type="NCBI Taxonomy" id="1454373"/>
    <lineage>
        <taxon>Bacteria</taxon>
        <taxon>Pseudomonadati</taxon>
        <taxon>Pseudomonadota</taxon>
        <taxon>Alphaproteobacteria</taxon>
        <taxon>Rhodobacterales</taxon>
        <taxon>Roseobacteraceae</taxon>
        <taxon>Actibacterium</taxon>
    </lineage>
</organism>
<dbReference type="Gene3D" id="1.20.1050.10">
    <property type="match status" value="1"/>
</dbReference>
<dbReference type="PANTHER" id="PTHR43968">
    <property type="match status" value="1"/>
</dbReference>
<dbReference type="EMBL" id="JFKE01000001">
    <property type="protein sequence ID" value="KAJ57114.1"/>
    <property type="molecule type" value="Genomic_DNA"/>
</dbReference>
<dbReference type="CDD" id="cd03049">
    <property type="entry name" value="GST_N_3"/>
    <property type="match status" value="1"/>
</dbReference>
<dbReference type="InterPro" id="IPR036282">
    <property type="entry name" value="Glutathione-S-Trfase_C_sf"/>
</dbReference>
<dbReference type="PROSITE" id="PS50405">
    <property type="entry name" value="GST_CTER"/>
    <property type="match status" value="1"/>
</dbReference>
<keyword evidence="4" id="KW-1185">Reference proteome</keyword>
<evidence type="ECO:0000259" key="2">
    <source>
        <dbReference type="PROSITE" id="PS50405"/>
    </source>
</evidence>
<reference evidence="3 4" key="1">
    <citation type="submission" date="2014-03" db="EMBL/GenBank/DDBJ databases">
        <title>Draft Genome Sequence of Actibacterium mucosum KCTC 23349, a Marine Alphaproteobacterium with Complex Ionic Requirements Isolated from Mediterranean Seawater at Malvarrosa Beach, Valencia, Spain.</title>
        <authorList>
            <person name="Arahal D.R."/>
            <person name="Shao Z."/>
            <person name="Lai Q."/>
            <person name="Pujalte M.J."/>
        </authorList>
    </citation>
    <scope>NUCLEOTIDE SEQUENCE [LARGE SCALE GENOMIC DNA]</scope>
    <source>
        <strain evidence="3 4">KCTC 23349</strain>
    </source>
</reference>
<dbReference type="InterPro" id="IPR004045">
    <property type="entry name" value="Glutathione_S-Trfase_N"/>
</dbReference>
<dbReference type="AlphaFoldDB" id="A0A037ZLY4"/>
<dbReference type="SUPFAM" id="SSF52833">
    <property type="entry name" value="Thioredoxin-like"/>
    <property type="match status" value="1"/>
</dbReference>
<dbReference type="SUPFAM" id="SSF47616">
    <property type="entry name" value="GST C-terminal domain-like"/>
    <property type="match status" value="1"/>
</dbReference>
<dbReference type="PROSITE" id="PS50404">
    <property type="entry name" value="GST_NTER"/>
    <property type="match status" value="1"/>
</dbReference>
<evidence type="ECO:0000313" key="3">
    <source>
        <dbReference type="EMBL" id="KAJ57114.1"/>
    </source>
</evidence>
<dbReference type="OrthoDB" id="9795329at2"/>
<dbReference type="GO" id="GO:0005737">
    <property type="term" value="C:cytoplasm"/>
    <property type="evidence" value="ECO:0007669"/>
    <property type="project" value="TreeGrafter"/>
</dbReference>
<gene>
    <name evidence="3" type="ORF">ACMU_01080</name>
</gene>
<proteinExistence type="predicted"/>
<feature type="domain" description="GST C-terminal" evidence="2">
    <location>
        <begin position="81"/>
        <end position="199"/>
    </location>
</feature>
<dbReference type="PANTHER" id="PTHR43968:SF6">
    <property type="entry name" value="GLUTATHIONE S-TRANSFERASE OMEGA"/>
    <property type="match status" value="1"/>
</dbReference>
<evidence type="ECO:0000259" key="1">
    <source>
        <dbReference type="PROSITE" id="PS50404"/>
    </source>
</evidence>
<dbReference type="RefSeq" id="WP_035255340.1">
    <property type="nucleotide sequence ID" value="NZ_JFKE01000001.1"/>
</dbReference>
<sequence>MKLYSAPASPFVRKVAVLLHETGQIDDVEMVAAGGHPLASEQMPLAHNPLGKIPALEREDGPAIYDSAVICRFLGEAHGMYPEARLYEALTLEATADGICDAAILMIYETRCRAEDQRSAEWVEAQWEKVTRSLDAIEDRWMSHLAGPLDIGQIAVACALAYIDFRHGSRDWRAERPQLTAWFEAFSARPAMQATVPQG</sequence>
<dbReference type="STRING" id="1454373.ACMU_01080"/>
<feature type="domain" description="GST N-terminal" evidence="1">
    <location>
        <begin position="1"/>
        <end position="82"/>
    </location>
</feature>
<accession>A0A037ZLY4</accession>
<keyword evidence="3" id="KW-0808">Transferase</keyword>
<evidence type="ECO:0000313" key="4">
    <source>
        <dbReference type="Proteomes" id="UP000026249"/>
    </source>
</evidence>
<dbReference type="Gene3D" id="3.40.30.10">
    <property type="entry name" value="Glutaredoxin"/>
    <property type="match status" value="1"/>
</dbReference>
<dbReference type="InterPro" id="IPR036249">
    <property type="entry name" value="Thioredoxin-like_sf"/>
</dbReference>
<dbReference type="InterPro" id="IPR010987">
    <property type="entry name" value="Glutathione-S-Trfase_C-like"/>
</dbReference>
<name>A0A037ZLY4_9RHOB</name>
<dbReference type="Proteomes" id="UP000026249">
    <property type="component" value="Unassembled WGS sequence"/>
</dbReference>
<dbReference type="Pfam" id="PF13409">
    <property type="entry name" value="GST_N_2"/>
    <property type="match status" value="1"/>
</dbReference>
<dbReference type="GO" id="GO:0016740">
    <property type="term" value="F:transferase activity"/>
    <property type="evidence" value="ECO:0007669"/>
    <property type="project" value="UniProtKB-KW"/>
</dbReference>
<protein>
    <submittedName>
        <fullName evidence="3">Glutathione S-transferase</fullName>
    </submittedName>
</protein>
<dbReference type="InterPro" id="IPR050983">
    <property type="entry name" value="GST_Omega/HSP26"/>
</dbReference>
<dbReference type="Pfam" id="PF13410">
    <property type="entry name" value="GST_C_2"/>
    <property type="match status" value="1"/>
</dbReference>
<dbReference type="CDD" id="cd03205">
    <property type="entry name" value="GST_C_6"/>
    <property type="match status" value="1"/>
</dbReference>
<comment type="caution">
    <text evidence="3">The sequence shown here is derived from an EMBL/GenBank/DDBJ whole genome shotgun (WGS) entry which is preliminary data.</text>
</comment>